<accession>A0A5J4WP21</accession>
<reference evidence="2 3" key="1">
    <citation type="submission" date="2019-03" db="EMBL/GenBank/DDBJ databases">
        <title>Single cell metagenomics reveals metabolic interactions within the superorganism composed of flagellate Streblomastix strix and complex community of Bacteroidetes bacteria on its surface.</title>
        <authorList>
            <person name="Treitli S.C."/>
            <person name="Kolisko M."/>
            <person name="Husnik F."/>
            <person name="Keeling P."/>
            <person name="Hampl V."/>
        </authorList>
    </citation>
    <scope>NUCLEOTIDE SEQUENCE [LARGE SCALE GENOMIC DNA]</scope>
    <source>
        <strain evidence="2">ST1C</strain>
    </source>
</reference>
<dbReference type="SUPFAM" id="SSF47391">
    <property type="entry name" value="Dimerization-anchoring domain of cAMP-dependent PK regulatory subunit"/>
    <property type="match status" value="1"/>
</dbReference>
<dbReference type="Gene3D" id="1.20.890.10">
    <property type="entry name" value="cAMP-dependent protein kinase regulatory subunit, dimerization-anchoring domain"/>
    <property type="match status" value="1"/>
</dbReference>
<comment type="caution">
    <text evidence="2">The sequence shown here is derived from an EMBL/GenBank/DDBJ whole genome shotgun (WGS) entry which is preliminary data.</text>
</comment>
<organism evidence="2 3">
    <name type="scientific">Streblomastix strix</name>
    <dbReference type="NCBI Taxonomy" id="222440"/>
    <lineage>
        <taxon>Eukaryota</taxon>
        <taxon>Metamonada</taxon>
        <taxon>Preaxostyla</taxon>
        <taxon>Oxymonadida</taxon>
        <taxon>Streblomastigidae</taxon>
        <taxon>Streblomastix</taxon>
    </lineage>
</organism>
<gene>
    <name evidence="2" type="ORF">EZS28_008140</name>
</gene>
<dbReference type="Pfam" id="PF02197">
    <property type="entry name" value="RIIa"/>
    <property type="match status" value="1"/>
</dbReference>
<dbReference type="InterPro" id="IPR003117">
    <property type="entry name" value="cAMP_dep_PK_reg_su_I/II_a/b"/>
</dbReference>
<feature type="domain" description="RIIa" evidence="1">
    <location>
        <begin position="37"/>
        <end position="66"/>
    </location>
</feature>
<evidence type="ECO:0000313" key="3">
    <source>
        <dbReference type="Proteomes" id="UP000324800"/>
    </source>
</evidence>
<evidence type="ECO:0000313" key="2">
    <source>
        <dbReference type="EMBL" id="KAA6396336.1"/>
    </source>
</evidence>
<dbReference type="OrthoDB" id="6334211at2759"/>
<name>A0A5J4WP21_9EUKA</name>
<dbReference type="InterPro" id="IPR047501">
    <property type="entry name" value="DD_CATIP"/>
</dbReference>
<dbReference type="AlphaFoldDB" id="A0A5J4WP21"/>
<sequence>MDKGERIVLDERQKAQLEERSATMSEDYRRYVAEHPEIKQILSDFLCDVLTNKPEDVFQYGRDYFEAISKAYKEAT</sequence>
<evidence type="ECO:0000259" key="1">
    <source>
        <dbReference type="Pfam" id="PF02197"/>
    </source>
</evidence>
<protein>
    <recommendedName>
        <fullName evidence="1">RIIa domain-containing protein</fullName>
    </recommendedName>
</protein>
<dbReference type="EMBL" id="SNRW01001451">
    <property type="protein sequence ID" value="KAA6396336.1"/>
    <property type="molecule type" value="Genomic_DNA"/>
</dbReference>
<dbReference type="Proteomes" id="UP000324800">
    <property type="component" value="Unassembled WGS sequence"/>
</dbReference>
<proteinExistence type="predicted"/>
<dbReference type="CDD" id="cd22973">
    <property type="entry name" value="DD_CATIP"/>
    <property type="match status" value="1"/>
</dbReference>